<comment type="caution">
    <text evidence="1">The sequence shown here is derived from an EMBL/GenBank/DDBJ whole genome shotgun (WGS) entry which is preliminary data.</text>
</comment>
<dbReference type="AlphaFoldDB" id="A0A2W5QI31"/>
<name>A0A2W5QI31_VARPD</name>
<accession>A0A2W5QI31</accession>
<dbReference type="EMBL" id="QFPP01000065">
    <property type="protein sequence ID" value="PZQ76039.1"/>
    <property type="molecule type" value="Genomic_DNA"/>
</dbReference>
<evidence type="ECO:0000313" key="1">
    <source>
        <dbReference type="EMBL" id="PZQ76039.1"/>
    </source>
</evidence>
<reference evidence="1 2" key="1">
    <citation type="submission" date="2017-08" db="EMBL/GenBank/DDBJ databases">
        <title>Infants hospitalized years apart are colonized by the same room-sourced microbial strains.</title>
        <authorList>
            <person name="Brooks B."/>
            <person name="Olm M.R."/>
            <person name="Firek B.A."/>
            <person name="Baker R."/>
            <person name="Thomas B.C."/>
            <person name="Morowitz M.J."/>
            <person name="Banfield J.F."/>
        </authorList>
    </citation>
    <scope>NUCLEOTIDE SEQUENCE [LARGE SCALE GENOMIC DNA]</scope>
    <source>
        <strain evidence="1">S2_005_003_R2_41</strain>
    </source>
</reference>
<gene>
    <name evidence="1" type="ORF">DI563_08005</name>
</gene>
<organism evidence="1 2">
    <name type="scientific">Variovorax paradoxus</name>
    <dbReference type="NCBI Taxonomy" id="34073"/>
    <lineage>
        <taxon>Bacteria</taxon>
        <taxon>Pseudomonadati</taxon>
        <taxon>Pseudomonadota</taxon>
        <taxon>Betaproteobacteria</taxon>
        <taxon>Burkholderiales</taxon>
        <taxon>Comamonadaceae</taxon>
        <taxon>Variovorax</taxon>
    </lineage>
</organism>
<protein>
    <submittedName>
        <fullName evidence="1">Uncharacterized protein</fullName>
    </submittedName>
</protein>
<dbReference type="Proteomes" id="UP000249135">
    <property type="component" value="Unassembled WGS sequence"/>
</dbReference>
<sequence length="137" mass="14996">MCNLMPFKTVPFGHEGKVHLGSDVASLSFSGGELLVRVAREVDGSGIVQGLDIQFRDASAIRYLDEADLARYWISEGFVHGFHVLQVTEGGWSDEENESQGYASSRKEWLVVTGNACVSVFARTAPTVSEATWLRDA</sequence>
<proteinExistence type="predicted"/>
<evidence type="ECO:0000313" key="2">
    <source>
        <dbReference type="Proteomes" id="UP000249135"/>
    </source>
</evidence>